<dbReference type="Proteomes" id="UP000252081">
    <property type="component" value="Unassembled WGS sequence"/>
</dbReference>
<dbReference type="EMBL" id="QNQU01000007">
    <property type="protein sequence ID" value="RBQ07829.1"/>
    <property type="molecule type" value="Genomic_DNA"/>
</dbReference>
<evidence type="ECO:0000313" key="1">
    <source>
        <dbReference type="EMBL" id="RBQ07829.1"/>
    </source>
</evidence>
<sequence>MFSRTLIKNKSAVKYKFPDLCCQWYLLKADSKFSSESMQFGKSEPFLAALFSSSLRYPSKHPDIEKSL</sequence>
<protein>
    <submittedName>
        <fullName evidence="1">Uncharacterized protein</fullName>
    </submittedName>
</protein>
<gene>
    <name evidence="1" type="ORF">DRW42_09500</name>
</gene>
<name>A0A366L2X3_9SPHI</name>
<evidence type="ECO:0000313" key="2">
    <source>
        <dbReference type="Proteomes" id="UP000252081"/>
    </source>
</evidence>
<proteinExistence type="predicted"/>
<accession>A0A366L2X3</accession>
<organism evidence="1 2">
    <name type="scientific">Pedobacter miscanthi</name>
    <dbReference type="NCBI Taxonomy" id="2259170"/>
    <lineage>
        <taxon>Bacteria</taxon>
        <taxon>Pseudomonadati</taxon>
        <taxon>Bacteroidota</taxon>
        <taxon>Sphingobacteriia</taxon>
        <taxon>Sphingobacteriales</taxon>
        <taxon>Sphingobacteriaceae</taxon>
        <taxon>Pedobacter</taxon>
    </lineage>
</organism>
<reference evidence="1 2" key="1">
    <citation type="submission" date="2018-07" db="EMBL/GenBank/DDBJ databases">
        <title>A draft genome of a endophytic bacteria, a new species of Pedobacter.</title>
        <authorList>
            <person name="Zhang Z.D."/>
            <person name="Chen Z.J."/>
        </authorList>
    </citation>
    <scope>NUCLEOTIDE SEQUENCE [LARGE SCALE GENOMIC DNA]</scope>
    <source>
        <strain evidence="1 2">RS10</strain>
    </source>
</reference>
<keyword evidence="2" id="KW-1185">Reference proteome</keyword>
<dbReference type="AlphaFoldDB" id="A0A366L2X3"/>
<comment type="caution">
    <text evidence="1">The sequence shown here is derived from an EMBL/GenBank/DDBJ whole genome shotgun (WGS) entry which is preliminary data.</text>
</comment>